<dbReference type="GO" id="GO:0003676">
    <property type="term" value="F:nucleic acid binding"/>
    <property type="evidence" value="ECO:0007669"/>
    <property type="project" value="InterPro"/>
</dbReference>
<protein>
    <submittedName>
        <fullName evidence="2">Reverse transcriptase from transposon X-element protein, putative</fullName>
    </submittedName>
</protein>
<dbReference type="PANTHER" id="PTHR33481:SF1">
    <property type="entry name" value="ENDONUCLEASE_EXONUCLEASE_PHOSPHATASE DOMAIN-CONTAINING PROTEIN-RELATED"/>
    <property type="match status" value="1"/>
</dbReference>
<dbReference type="EMBL" id="JATN01000322">
    <property type="protein sequence ID" value="EUC53559.1"/>
    <property type="molecule type" value="Genomic_DNA"/>
</dbReference>
<dbReference type="GO" id="GO:0004523">
    <property type="term" value="F:RNA-DNA hybrid ribonuclease activity"/>
    <property type="evidence" value="ECO:0007669"/>
    <property type="project" value="InterPro"/>
</dbReference>
<reference evidence="3" key="1">
    <citation type="journal article" date="2014" name="Genome Announc.">
        <title>Draft genome sequence of the plant-pathogenic soil fungus Rhizoctonia solani anastomosis group 3 strain Rhs1AP.</title>
        <authorList>
            <person name="Cubeta M.A."/>
            <person name="Thomas E."/>
            <person name="Dean R.A."/>
            <person name="Jabaji S."/>
            <person name="Neate S.M."/>
            <person name="Tavantzis S."/>
            <person name="Toda T."/>
            <person name="Vilgalys R."/>
            <person name="Bharathan N."/>
            <person name="Fedorova-Abrams N."/>
            <person name="Pakala S.B."/>
            <person name="Pakala S.M."/>
            <person name="Zafar N."/>
            <person name="Joardar V."/>
            <person name="Losada L."/>
            <person name="Nierman W.C."/>
        </authorList>
    </citation>
    <scope>NUCLEOTIDE SEQUENCE [LARGE SCALE GENOMIC DNA]</scope>
    <source>
        <strain evidence="3">AG-3</strain>
    </source>
</reference>
<dbReference type="InterPro" id="IPR036397">
    <property type="entry name" value="RNaseH_sf"/>
</dbReference>
<dbReference type="PANTHER" id="PTHR33481">
    <property type="entry name" value="REVERSE TRANSCRIPTASE"/>
    <property type="match status" value="1"/>
</dbReference>
<sequence length="572" mass="62903">MMTRKGGALEWSDTHNSTFELDKTACIDFAPSARSKLLDRPSLQIRDQVITPVKSHTLLGVIFDQTLNWREQYDKAMAKGQQWAGQLNRLARMSYGTSAQTARRLYLSIAVPRFTYAADIWFTPVSATPGKRKSGSVGFAKRLARIQSTAARAILGAMKSTPITSLDAHLDLLPMHLLMNEACQRAAIRLAAVSPSHPLHKAVAKCAKGRKNFPPPLQNILRFADVNPADFEHQLHDRRPTPSTPPVTFPDRDSATRAAWANTAHLQVFTDATAGRSGVAAAAVLWESDGRELRSGVRLGDCGSLSVLDAEIAGILMAAHLVTLTQEDTIVDDVTIYTDSQAAIACINNHSQGASAQLLKATRKAIRIARKGSGGTPLQLQWCPGHEGVPGNEVADMEATRVAAGLTYPTHLIPQFLIDYHPPVNSNTRKKATLAANRALAEAHWIASDAHVKFAARYPHISPRHFLAHSRNLTRSRATLLFRLTTGHVQLKQHLYHLQLVDSPKCEQCGSDSETVTHFLFRCSHYATQRWDHLASRGPDYLRLAFLLHAPSALDPLFDYVKATGRFADLVC</sequence>
<feature type="domain" description="RNase H type-1" evidence="1">
    <location>
        <begin position="262"/>
        <end position="404"/>
    </location>
</feature>
<evidence type="ECO:0000313" key="3">
    <source>
        <dbReference type="Proteomes" id="UP000030108"/>
    </source>
</evidence>
<dbReference type="InterPro" id="IPR002156">
    <property type="entry name" value="RNaseH_domain"/>
</dbReference>
<keyword evidence="2" id="KW-0548">Nucleotidyltransferase</keyword>
<dbReference type="GO" id="GO:0003964">
    <property type="term" value="F:RNA-directed DNA polymerase activity"/>
    <property type="evidence" value="ECO:0007669"/>
    <property type="project" value="UniProtKB-KW"/>
</dbReference>
<organism evidence="2 3">
    <name type="scientific">Rhizoctonia solani AG-3 Rhs1AP</name>
    <dbReference type="NCBI Taxonomy" id="1086054"/>
    <lineage>
        <taxon>Eukaryota</taxon>
        <taxon>Fungi</taxon>
        <taxon>Dikarya</taxon>
        <taxon>Basidiomycota</taxon>
        <taxon>Agaricomycotina</taxon>
        <taxon>Agaricomycetes</taxon>
        <taxon>Cantharellales</taxon>
        <taxon>Ceratobasidiaceae</taxon>
        <taxon>Rhizoctonia</taxon>
    </lineage>
</organism>
<dbReference type="InterPro" id="IPR012337">
    <property type="entry name" value="RNaseH-like_sf"/>
</dbReference>
<keyword evidence="2" id="KW-0808">Transferase</keyword>
<dbReference type="OrthoDB" id="3051850at2759"/>
<name>X8IWI9_9AGAM</name>
<feature type="non-terminal residue" evidence="2">
    <location>
        <position position="572"/>
    </location>
</feature>
<dbReference type="AlphaFoldDB" id="X8IWI9"/>
<comment type="caution">
    <text evidence="2">The sequence shown here is derived from an EMBL/GenBank/DDBJ whole genome shotgun (WGS) entry which is preliminary data.</text>
</comment>
<keyword evidence="2" id="KW-0695">RNA-directed DNA polymerase</keyword>
<dbReference type="Proteomes" id="UP000030108">
    <property type="component" value="Unassembled WGS sequence"/>
</dbReference>
<evidence type="ECO:0000313" key="2">
    <source>
        <dbReference type="EMBL" id="EUC53559.1"/>
    </source>
</evidence>
<dbReference type="Gene3D" id="3.30.420.10">
    <property type="entry name" value="Ribonuclease H-like superfamily/Ribonuclease H"/>
    <property type="match status" value="1"/>
</dbReference>
<proteinExistence type="predicted"/>
<dbReference type="SUPFAM" id="SSF53098">
    <property type="entry name" value="Ribonuclease H-like"/>
    <property type="match status" value="1"/>
</dbReference>
<dbReference type="Pfam" id="PF00075">
    <property type="entry name" value="RNase_H"/>
    <property type="match status" value="1"/>
</dbReference>
<dbReference type="PROSITE" id="PS50879">
    <property type="entry name" value="RNASE_H_1"/>
    <property type="match status" value="1"/>
</dbReference>
<gene>
    <name evidence="2" type="ORF">RSOL_011260</name>
</gene>
<dbReference type="CDD" id="cd09276">
    <property type="entry name" value="Rnase_HI_RT_non_LTR"/>
    <property type="match status" value="1"/>
</dbReference>
<evidence type="ECO:0000259" key="1">
    <source>
        <dbReference type="PROSITE" id="PS50879"/>
    </source>
</evidence>
<accession>X8IWI9</accession>